<feature type="compositionally biased region" description="Polar residues" evidence="1">
    <location>
        <begin position="457"/>
        <end position="479"/>
    </location>
</feature>
<feature type="region of interest" description="Disordered" evidence="1">
    <location>
        <begin position="1229"/>
        <end position="1366"/>
    </location>
</feature>
<feature type="compositionally biased region" description="Basic and acidic residues" evidence="1">
    <location>
        <begin position="1229"/>
        <end position="1257"/>
    </location>
</feature>
<dbReference type="STRING" id="1884261.A0A5C3QIP6"/>
<feature type="compositionally biased region" description="Pro residues" evidence="1">
    <location>
        <begin position="51"/>
        <end position="61"/>
    </location>
</feature>
<feature type="region of interest" description="Disordered" evidence="1">
    <location>
        <begin position="659"/>
        <end position="679"/>
    </location>
</feature>
<feature type="compositionally biased region" description="Acidic residues" evidence="1">
    <location>
        <begin position="886"/>
        <end position="896"/>
    </location>
</feature>
<feature type="compositionally biased region" description="Low complexity" evidence="1">
    <location>
        <begin position="1018"/>
        <end position="1039"/>
    </location>
</feature>
<feature type="compositionally biased region" description="Basic residues" evidence="1">
    <location>
        <begin position="819"/>
        <end position="839"/>
    </location>
</feature>
<feature type="region of interest" description="Disordered" evidence="1">
    <location>
        <begin position="49"/>
        <end position="115"/>
    </location>
</feature>
<feature type="compositionally biased region" description="Low complexity" evidence="1">
    <location>
        <begin position="1055"/>
        <end position="1071"/>
    </location>
</feature>
<feature type="region of interest" description="Disordered" evidence="1">
    <location>
        <begin position="336"/>
        <end position="357"/>
    </location>
</feature>
<protein>
    <submittedName>
        <fullName evidence="2">Uncharacterized protein</fullName>
    </submittedName>
</protein>
<organism evidence="2 3">
    <name type="scientific">Pterulicium gracile</name>
    <dbReference type="NCBI Taxonomy" id="1884261"/>
    <lineage>
        <taxon>Eukaryota</taxon>
        <taxon>Fungi</taxon>
        <taxon>Dikarya</taxon>
        <taxon>Basidiomycota</taxon>
        <taxon>Agaricomycotina</taxon>
        <taxon>Agaricomycetes</taxon>
        <taxon>Agaricomycetidae</taxon>
        <taxon>Agaricales</taxon>
        <taxon>Pleurotineae</taxon>
        <taxon>Pterulaceae</taxon>
        <taxon>Pterulicium</taxon>
    </lineage>
</organism>
<feature type="compositionally biased region" description="Polar residues" evidence="1">
    <location>
        <begin position="1296"/>
        <end position="1311"/>
    </location>
</feature>
<dbReference type="OrthoDB" id="3225203at2759"/>
<evidence type="ECO:0000313" key="2">
    <source>
        <dbReference type="EMBL" id="TFL01913.1"/>
    </source>
</evidence>
<dbReference type="EMBL" id="ML178823">
    <property type="protein sequence ID" value="TFL01913.1"/>
    <property type="molecule type" value="Genomic_DNA"/>
</dbReference>
<feature type="region of interest" description="Disordered" evidence="1">
    <location>
        <begin position="932"/>
        <end position="962"/>
    </location>
</feature>
<keyword evidence="3" id="KW-1185">Reference proteome</keyword>
<gene>
    <name evidence="2" type="ORF">BDV98DRAFT_566392</name>
</gene>
<feature type="compositionally biased region" description="Polar residues" evidence="1">
    <location>
        <begin position="77"/>
        <end position="91"/>
    </location>
</feature>
<evidence type="ECO:0000313" key="3">
    <source>
        <dbReference type="Proteomes" id="UP000305067"/>
    </source>
</evidence>
<accession>A0A5C3QIP6</accession>
<feature type="region of interest" description="Disordered" evidence="1">
    <location>
        <begin position="429"/>
        <end position="503"/>
    </location>
</feature>
<name>A0A5C3QIP6_9AGAR</name>
<feature type="compositionally biased region" description="Low complexity" evidence="1">
    <location>
        <begin position="1342"/>
        <end position="1362"/>
    </location>
</feature>
<dbReference type="Proteomes" id="UP000305067">
    <property type="component" value="Unassembled WGS sequence"/>
</dbReference>
<feature type="region of interest" description="Disordered" evidence="1">
    <location>
        <begin position="601"/>
        <end position="626"/>
    </location>
</feature>
<feature type="compositionally biased region" description="Polar residues" evidence="1">
    <location>
        <begin position="146"/>
        <end position="160"/>
    </location>
</feature>
<feature type="compositionally biased region" description="Polar residues" evidence="1">
    <location>
        <begin position="614"/>
        <end position="626"/>
    </location>
</feature>
<feature type="region of interest" description="Disordered" evidence="1">
    <location>
        <begin position="128"/>
        <end position="171"/>
    </location>
</feature>
<feature type="compositionally biased region" description="Basic and acidic residues" evidence="1">
    <location>
        <begin position="92"/>
        <end position="101"/>
    </location>
</feature>
<feature type="compositionally biased region" description="Low complexity" evidence="1">
    <location>
        <begin position="715"/>
        <end position="728"/>
    </location>
</feature>
<feature type="region of interest" description="Disordered" evidence="1">
    <location>
        <begin position="1178"/>
        <end position="1210"/>
    </location>
</feature>
<evidence type="ECO:0000256" key="1">
    <source>
        <dbReference type="SAM" id="MobiDB-lite"/>
    </source>
</evidence>
<feature type="region of interest" description="Disordered" evidence="1">
    <location>
        <begin position="369"/>
        <end position="416"/>
    </location>
</feature>
<proteinExistence type="predicted"/>
<feature type="compositionally biased region" description="Polar residues" evidence="1">
    <location>
        <begin position="433"/>
        <end position="450"/>
    </location>
</feature>
<feature type="region of interest" description="Disordered" evidence="1">
    <location>
        <begin position="1005"/>
        <end position="1092"/>
    </location>
</feature>
<feature type="region of interest" description="Disordered" evidence="1">
    <location>
        <begin position="806"/>
        <end position="904"/>
    </location>
</feature>
<reference evidence="2 3" key="1">
    <citation type="journal article" date="2019" name="Nat. Ecol. Evol.">
        <title>Megaphylogeny resolves global patterns of mushroom evolution.</title>
        <authorList>
            <person name="Varga T."/>
            <person name="Krizsan K."/>
            <person name="Foldi C."/>
            <person name="Dima B."/>
            <person name="Sanchez-Garcia M."/>
            <person name="Sanchez-Ramirez S."/>
            <person name="Szollosi G.J."/>
            <person name="Szarkandi J.G."/>
            <person name="Papp V."/>
            <person name="Albert L."/>
            <person name="Andreopoulos W."/>
            <person name="Angelini C."/>
            <person name="Antonin V."/>
            <person name="Barry K.W."/>
            <person name="Bougher N.L."/>
            <person name="Buchanan P."/>
            <person name="Buyck B."/>
            <person name="Bense V."/>
            <person name="Catcheside P."/>
            <person name="Chovatia M."/>
            <person name="Cooper J."/>
            <person name="Damon W."/>
            <person name="Desjardin D."/>
            <person name="Finy P."/>
            <person name="Geml J."/>
            <person name="Haridas S."/>
            <person name="Hughes K."/>
            <person name="Justo A."/>
            <person name="Karasinski D."/>
            <person name="Kautmanova I."/>
            <person name="Kiss B."/>
            <person name="Kocsube S."/>
            <person name="Kotiranta H."/>
            <person name="LaButti K.M."/>
            <person name="Lechner B.E."/>
            <person name="Liimatainen K."/>
            <person name="Lipzen A."/>
            <person name="Lukacs Z."/>
            <person name="Mihaltcheva S."/>
            <person name="Morgado L.N."/>
            <person name="Niskanen T."/>
            <person name="Noordeloos M.E."/>
            <person name="Ohm R.A."/>
            <person name="Ortiz-Santana B."/>
            <person name="Ovrebo C."/>
            <person name="Racz N."/>
            <person name="Riley R."/>
            <person name="Savchenko A."/>
            <person name="Shiryaev A."/>
            <person name="Soop K."/>
            <person name="Spirin V."/>
            <person name="Szebenyi C."/>
            <person name="Tomsovsky M."/>
            <person name="Tulloss R.E."/>
            <person name="Uehling J."/>
            <person name="Grigoriev I.V."/>
            <person name="Vagvolgyi C."/>
            <person name="Papp T."/>
            <person name="Martin F.M."/>
            <person name="Miettinen O."/>
            <person name="Hibbett D.S."/>
            <person name="Nagy L.G."/>
        </authorList>
    </citation>
    <scope>NUCLEOTIDE SEQUENCE [LARGE SCALE GENOMIC DNA]</scope>
    <source>
        <strain evidence="2 3">CBS 309.79</strain>
    </source>
</reference>
<feature type="compositionally biased region" description="Polar residues" evidence="1">
    <location>
        <begin position="386"/>
        <end position="401"/>
    </location>
</feature>
<sequence length="1391" mass="152113">MDASSSLLTIACRFLPHDQWLVTHVDPAWKTKQLKLWLLSKCLTSNVHVPNLPPSQRPPSPITFAPDPRHRPISPITFASASTGPRQSSELHSSEETDSHSAWDTPPPSDEEGITPLFELRPRPRAHLYSPPSIHTLPPPSDIDASHTNNPTASFVPSKQLTKRSSLKRGTSDDNVGDSYILIRFSTGQTLEDDFNVTWYNLHAYELLEIHRTGVVVSLPREISVYVKPYFHAKVMALRVVWQRPTARQAAQDPPKRKTRLEWRERWVVIQNDVFNLCRRLNDSSPSHHLPLSDLLALKGAAQLEKTLSVAEEQRIICVKFRVAPEKECKGVPSLFPTSVTNAEPEPPPGPASVKQPISPGLYAYAFSGGSSRKAKRPGKLKKSDTTSLGSSKTAVNQTSDARMGSSSRSIVGKSSASFGASTSTVVASTLSKPSSGSNLRLPRINTSGPSKAKLMRTSTTLRKAQESLKTVPSKQSSFRNDDDSLTPPHGDAPPDAPDSTFNASDIDRILSIGKANEFGAYEDGDEETFSNLSSPVFAAPPSPLYAPPSSLFYNIDVDDVDTEFGDTEEVGNEADVEGEADLEGDRWGRDVESETMYRPEYEEDDEVPFSSKAGPSNLNHIAEQGSTSEAGEWVVLDMIDDDAFFSILRVLHRQSPASISSSFIDNQPPAMLDTPVETPISAIKDRASSYLDPRLEERVWDDTASRKSSILTGSSSLPNSPISTSNTHLHDAPRRTRSQSPGRHPDSLKFSFRSSSRRRSHSSRQGPSRTSRLAPVPYPEWRSDVAARACSAGLGSVGKAMEFVQKQQDRPYLNPRQRPPRRPSVRKRANRRSGRKQRRQLELQAALTGDKPPSIDYHFGVSDGDDDIIASPLSQNPRSRREVGSEGDVEDDDEGGSQLDSSEVEWRGWQRDLKRQGVLRDQRHARIVSRADIAGSNSSDQDEYNASRLSEEHSFSNHPTFRQQSRIALEPTAQVVILPPPIQPAAYVADGDVIPILASPSPPPAIRNTIQPPHPPASTSSSSITPVSAGISSPSSAGSRRHKSAVLPSFSNFSPTEPMSSATTSAASPALDGHHKPGNGNTSSPSGFPPVYGSWKSDMGVRLRVQEPLHRKRDGTAPMLPLSVMNPPSGRLAFRTLSSFPQPSMPTSNTPLMSYEASPPPTVKVSPPSIVLQAGTLPTNKLTHGPGISRRSSSVGLSPDLKRKGSSTQMLLHKKDTLEGERELRGGYHDRVLEASSSHRHETQRDRSREAEDMMHARHTHLQHSPKGKSREDVPETGHVQSPEASMKRQRPKLSLSTGNPSLPSTTPKPSNHELSHRPSNLLRHGKSKSRDFPRLPPTPATASPSRTEASQSQKLPTSSKPLKKKGFVSLGADKLLSGFEPALDFVGGR</sequence>
<feature type="region of interest" description="Disordered" evidence="1">
    <location>
        <begin position="703"/>
        <end position="777"/>
    </location>
</feature>
<feature type="compositionally biased region" description="Low complexity" evidence="1">
    <location>
        <begin position="406"/>
        <end position="416"/>
    </location>
</feature>
<feature type="compositionally biased region" description="Basic residues" evidence="1">
    <location>
        <begin position="1258"/>
        <end position="1269"/>
    </location>
</feature>